<keyword evidence="2 5" id="KW-0812">Transmembrane</keyword>
<dbReference type="Proteomes" id="UP000782705">
    <property type="component" value="Unassembled WGS sequence"/>
</dbReference>
<gene>
    <name evidence="6" type="ORF">BAU17_04900</name>
</gene>
<comment type="caution">
    <text evidence="6">The sequence shown here is derived from an EMBL/GenBank/DDBJ whole genome shotgun (WGS) entry which is preliminary data.</text>
</comment>
<keyword evidence="4 5" id="KW-0472">Membrane</keyword>
<keyword evidence="3 5" id="KW-1133">Transmembrane helix</keyword>
<comment type="subcellular location">
    <subcellularLocation>
        <location evidence="1">Membrane</location>
        <topology evidence="1">Multi-pass membrane protein</topology>
    </subcellularLocation>
</comment>
<feature type="transmembrane region" description="Helical" evidence="5">
    <location>
        <begin position="126"/>
        <end position="147"/>
    </location>
</feature>
<keyword evidence="7" id="KW-1185">Reference proteome</keyword>
<reference evidence="6 7" key="1">
    <citation type="submission" date="2016-06" db="EMBL/GenBank/DDBJ databases">
        <title>Four novel species of enterococci isolated from chicken manure.</title>
        <authorList>
            <person name="Van Tyne D."/>
        </authorList>
    </citation>
    <scope>NUCLEOTIDE SEQUENCE [LARGE SCALE GENOMIC DNA]</scope>
    <source>
        <strain evidence="6 7">CU12B</strain>
    </source>
</reference>
<sequence length="180" mass="20602">MIGLAIFLLVLFAFYEGARRGTALQLIYLVGFILSFFIAKEFYQPLGEKIELYVPYLSVSPDTQMALYSQEVSFDLDKAYYAGVAFIGLVFAGWLVTKFIGILFGNLRFYKLFPYDWILSGVMNTLIIYTIIFMVLFALTTLPIGVIQNQFTEGLPKNIVEHTPILSNFFQKIWITDIIQ</sequence>
<evidence type="ECO:0000256" key="1">
    <source>
        <dbReference type="ARBA" id="ARBA00004141"/>
    </source>
</evidence>
<evidence type="ECO:0000256" key="2">
    <source>
        <dbReference type="ARBA" id="ARBA00022692"/>
    </source>
</evidence>
<protein>
    <submittedName>
        <fullName evidence="6">Colicin V production protein CvpA</fullName>
    </submittedName>
</protein>
<organism evidence="6 7">
    <name type="scientific">Candidatus Enterococcus willemsii</name>
    <dbReference type="NCBI Taxonomy" id="1857215"/>
    <lineage>
        <taxon>Bacteria</taxon>
        <taxon>Bacillati</taxon>
        <taxon>Bacillota</taxon>
        <taxon>Bacilli</taxon>
        <taxon>Lactobacillales</taxon>
        <taxon>Enterococcaceae</taxon>
        <taxon>Enterococcus</taxon>
    </lineage>
</organism>
<dbReference type="EMBL" id="MAEL01000023">
    <property type="protein sequence ID" value="KAF1305118.1"/>
    <property type="molecule type" value="Genomic_DNA"/>
</dbReference>
<proteinExistence type="predicted"/>
<feature type="transmembrane region" description="Helical" evidence="5">
    <location>
        <begin position="23"/>
        <end position="39"/>
    </location>
</feature>
<dbReference type="PANTHER" id="PTHR37306">
    <property type="entry name" value="COLICIN V PRODUCTION PROTEIN"/>
    <property type="match status" value="1"/>
</dbReference>
<dbReference type="PANTHER" id="PTHR37306:SF1">
    <property type="entry name" value="COLICIN V PRODUCTION PROTEIN"/>
    <property type="match status" value="1"/>
</dbReference>
<evidence type="ECO:0000256" key="4">
    <source>
        <dbReference type="ARBA" id="ARBA00023136"/>
    </source>
</evidence>
<evidence type="ECO:0000256" key="3">
    <source>
        <dbReference type="ARBA" id="ARBA00022989"/>
    </source>
</evidence>
<dbReference type="InterPro" id="IPR003825">
    <property type="entry name" value="Colicin-V_CvpA"/>
</dbReference>
<evidence type="ECO:0000313" key="6">
    <source>
        <dbReference type="EMBL" id="KAF1305118.1"/>
    </source>
</evidence>
<accession>A0ABQ6Z181</accession>
<dbReference type="RefSeq" id="WP_161901425.1">
    <property type="nucleotide sequence ID" value="NZ_MAEL01000023.1"/>
</dbReference>
<evidence type="ECO:0000313" key="7">
    <source>
        <dbReference type="Proteomes" id="UP000782705"/>
    </source>
</evidence>
<evidence type="ECO:0000256" key="5">
    <source>
        <dbReference type="SAM" id="Phobius"/>
    </source>
</evidence>
<name>A0ABQ6Z181_9ENTE</name>
<dbReference type="Pfam" id="PF02674">
    <property type="entry name" value="Colicin_V"/>
    <property type="match status" value="1"/>
</dbReference>
<feature type="transmembrane region" description="Helical" evidence="5">
    <location>
        <begin position="79"/>
        <end position="106"/>
    </location>
</feature>